<protein>
    <submittedName>
        <fullName evidence="1">Uncharacterized protein</fullName>
    </submittedName>
</protein>
<keyword evidence="2" id="KW-1185">Reference proteome</keyword>
<organism evidence="1 2">
    <name type="scientific">Pyropia yezoensis</name>
    <name type="common">Susabi-nori</name>
    <name type="synonym">Porphyra yezoensis</name>
    <dbReference type="NCBI Taxonomy" id="2788"/>
    <lineage>
        <taxon>Eukaryota</taxon>
        <taxon>Rhodophyta</taxon>
        <taxon>Bangiophyceae</taxon>
        <taxon>Bangiales</taxon>
        <taxon>Bangiaceae</taxon>
        <taxon>Pyropia</taxon>
    </lineage>
</organism>
<comment type="caution">
    <text evidence="1">The sequence shown here is derived from an EMBL/GenBank/DDBJ whole genome shotgun (WGS) entry which is preliminary data.</text>
</comment>
<name>A0ACC3C6N3_PYRYE</name>
<dbReference type="EMBL" id="CM020619">
    <property type="protein sequence ID" value="KAK1865386.1"/>
    <property type="molecule type" value="Genomic_DNA"/>
</dbReference>
<evidence type="ECO:0000313" key="1">
    <source>
        <dbReference type="EMBL" id="KAK1865386.1"/>
    </source>
</evidence>
<gene>
    <name evidence="1" type="ORF">I4F81_007918</name>
</gene>
<proteinExistence type="predicted"/>
<evidence type="ECO:0000313" key="2">
    <source>
        <dbReference type="Proteomes" id="UP000798662"/>
    </source>
</evidence>
<sequence>MTDARSLTADAPLRPSRIADVRELYDAPASAQFFSIIVGDGGPHVHSGVYRSPTDPTRVAAEHSSEVLRALGEQAGAVLRPGVRVLDLGAGVGGAARKLATETGVSVTCLNLSATQNEVNEAATAAAGLSHLVTVEEGSYEDLPAGWTATFDVVWCQDAICHSNAKAKVLAEAARVLVPGGYLLLSDMMAGVTADAAALAPFCVRLHVDELLPLDTYIKALQASGVATLRTRDLTAHLLPNYRRMLARLTTERGRLDRCSDAYVATVRGLLRDNIEVMGKGEAQTWAALVGRKEGGHADDAAAAAAGPRKRWVSATLSGLTVTEVKAEQGGPGGGGMGLCRTLLAAVGIDDYQAIEVYHAPTGAVTTTYACGVDDAGAVVVPRNLWGRSVRVGDAVHVTAYADCALPMVPRVAACAAGNVLTGAGSE</sequence>
<reference evidence="1" key="1">
    <citation type="submission" date="2019-11" db="EMBL/GenBank/DDBJ databases">
        <title>Nori genome reveals adaptations in red seaweeds to the harsh intertidal environment.</title>
        <authorList>
            <person name="Wang D."/>
            <person name="Mao Y."/>
        </authorList>
    </citation>
    <scope>NUCLEOTIDE SEQUENCE</scope>
    <source>
        <tissue evidence="1">Gametophyte</tissue>
    </source>
</reference>
<accession>A0ACC3C6N3</accession>
<dbReference type="Proteomes" id="UP000798662">
    <property type="component" value="Chromosome 2"/>
</dbReference>